<feature type="region of interest" description="Disordered" evidence="3">
    <location>
        <begin position="1009"/>
        <end position="1037"/>
    </location>
</feature>
<accession>A0A813RUX2</accession>
<evidence type="ECO:0000313" key="8">
    <source>
        <dbReference type="EMBL" id="CAF0789796.1"/>
    </source>
</evidence>
<evidence type="ECO:0000256" key="4">
    <source>
        <dbReference type="SAM" id="Phobius"/>
    </source>
</evidence>
<keyword evidence="2" id="KW-1015">Disulfide bond</keyword>
<feature type="domain" description="Fibronectin type-III" evidence="7">
    <location>
        <begin position="657"/>
        <end position="769"/>
    </location>
</feature>
<dbReference type="PANTHER" id="PTHR44170">
    <property type="entry name" value="PROTEIN SIDEKICK"/>
    <property type="match status" value="1"/>
</dbReference>
<feature type="transmembrane region" description="Helical" evidence="4">
    <location>
        <begin position="794"/>
        <end position="818"/>
    </location>
</feature>
<dbReference type="PROSITE" id="PS50853">
    <property type="entry name" value="FN3"/>
    <property type="match status" value="2"/>
</dbReference>
<dbReference type="OrthoDB" id="9998697at2759"/>
<dbReference type="AlphaFoldDB" id="A0A813RUX2"/>
<dbReference type="CDD" id="cd00063">
    <property type="entry name" value="FN3"/>
    <property type="match status" value="1"/>
</dbReference>
<evidence type="ECO:0000256" key="1">
    <source>
        <dbReference type="ARBA" id="ARBA00022737"/>
    </source>
</evidence>
<dbReference type="GO" id="GO:0016020">
    <property type="term" value="C:membrane"/>
    <property type="evidence" value="ECO:0007669"/>
    <property type="project" value="UniProtKB-SubCell"/>
</dbReference>
<evidence type="ECO:0000313" key="9">
    <source>
        <dbReference type="Proteomes" id="UP000663879"/>
    </source>
</evidence>
<evidence type="ECO:0000259" key="6">
    <source>
        <dbReference type="PROSITE" id="PS50835"/>
    </source>
</evidence>
<dbReference type="Pfam" id="PF13927">
    <property type="entry name" value="Ig_3"/>
    <property type="match status" value="2"/>
</dbReference>
<dbReference type="Pfam" id="PF07679">
    <property type="entry name" value="I-set"/>
    <property type="match status" value="1"/>
</dbReference>
<dbReference type="SUPFAM" id="SSF49265">
    <property type="entry name" value="Fibronectin type III"/>
    <property type="match status" value="1"/>
</dbReference>
<evidence type="ECO:0000256" key="2">
    <source>
        <dbReference type="ARBA" id="ARBA00023157"/>
    </source>
</evidence>
<dbReference type="PROSITE" id="PS50835">
    <property type="entry name" value="IG_LIKE"/>
    <property type="match status" value="5"/>
</dbReference>
<keyword evidence="5" id="KW-0732">Signal</keyword>
<protein>
    <submittedName>
        <fullName evidence="8">Uncharacterized protein</fullName>
    </submittedName>
</protein>
<feature type="domain" description="Ig-like" evidence="6">
    <location>
        <begin position="136"/>
        <end position="212"/>
    </location>
</feature>
<evidence type="ECO:0000256" key="3">
    <source>
        <dbReference type="SAM" id="MobiDB-lite"/>
    </source>
</evidence>
<dbReference type="GO" id="GO:0098609">
    <property type="term" value="P:cell-cell adhesion"/>
    <property type="evidence" value="ECO:0007669"/>
    <property type="project" value="TreeGrafter"/>
</dbReference>
<feature type="signal peptide" evidence="5">
    <location>
        <begin position="1"/>
        <end position="18"/>
    </location>
</feature>
<feature type="chain" id="PRO_5032451464" evidence="5">
    <location>
        <begin position="19"/>
        <end position="1170"/>
    </location>
</feature>
<organism evidence="8 9">
    <name type="scientific">Brachionus calyciflorus</name>
    <dbReference type="NCBI Taxonomy" id="104777"/>
    <lineage>
        <taxon>Eukaryota</taxon>
        <taxon>Metazoa</taxon>
        <taxon>Spiralia</taxon>
        <taxon>Gnathifera</taxon>
        <taxon>Rotifera</taxon>
        <taxon>Eurotatoria</taxon>
        <taxon>Monogononta</taxon>
        <taxon>Pseudotrocha</taxon>
        <taxon>Ploima</taxon>
        <taxon>Brachionidae</taxon>
        <taxon>Brachionus</taxon>
    </lineage>
</organism>
<evidence type="ECO:0000259" key="7">
    <source>
        <dbReference type="PROSITE" id="PS50853"/>
    </source>
</evidence>
<evidence type="ECO:0000256" key="5">
    <source>
        <dbReference type="SAM" id="SignalP"/>
    </source>
</evidence>
<comment type="caution">
    <text evidence="8">The sequence shown here is derived from an EMBL/GenBank/DDBJ whole genome shotgun (WGS) entry which is preliminary data.</text>
</comment>
<feature type="domain" description="Ig-like" evidence="6">
    <location>
        <begin position="224"/>
        <end position="309"/>
    </location>
</feature>
<dbReference type="InterPro" id="IPR007110">
    <property type="entry name" value="Ig-like_dom"/>
</dbReference>
<reference evidence="8" key="1">
    <citation type="submission" date="2021-02" db="EMBL/GenBank/DDBJ databases">
        <authorList>
            <person name="Nowell W R."/>
        </authorList>
    </citation>
    <scope>NUCLEOTIDE SEQUENCE</scope>
    <source>
        <strain evidence="8">Ploen Becks lab</strain>
    </source>
</reference>
<dbReference type="InterPro" id="IPR003599">
    <property type="entry name" value="Ig_sub"/>
</dbReference>
<feature type="region of interest" description="Disordered" evidence="3">
    <location>
        <begin position="863"/>
        <end position="884"/>
    </location>
</feature>
<keyword evidence="4" id="KW-1133">Transmembrane helix</keyword>
<keyword evidence="1" id="KW-0677">Repeat</keyword>
<feature type="domain" description="Ig-like" evidence="6">
    <location>
        <begin position="413"/>
        <end position="502"/>
    </location>
</feature>
<name>A0A813RUX2_9BILA</name>
<keyword evidence="4" id="KW-0812">Transmembrane</keyword>
<proteinExistence type="predicted"/>
<keyword evidence="9" id="KW-1185">Reference proteome</keyword>
<feature type="domain" description="Ig-like" evidence="6">
    <location>
        <begin position="21"/>
        <end position="115"/>
    </location>
</feature>
<dbReference type="InterPro" id="IPR003961">
    <property type="entry name" value="FN3_dom"/>
</dbReference>
<feature type="domain" description="Fibronectin type-III" evidence="7">
    <location>
        <begin position="525"/>
        <end position="633"/>
    </location>
</feature>
<keyword evidence="4" id="KW-0472">Membrane</keyword>
<dbReference type="InterPro" id="IPR013098">
    <property type="entry name" value="Ig_I-set"/>
</dbReference>
<dbReference type="InterPro" id="IPR013783">
    <property type="entry name" value="Ig-like_fold"/>
</dbReference>
<gene>
    <name evidence="8" type="ORF">OXX778_LOCUS5908</name>
</gene>
<dbReference type="SMART" id="SM00409">
    <property type="entry name" value="IG"/>
    <property type="match status" value="5"/>
</dbReference>
<dbReference type="PANTHER" id="PTHR44170:SF54">
    <property type="entry name" value="FI24025P1"/>
    <property type="match status" value="1"/>
</dbReference>
<dbReference type="InterPro" id="IPR036179">
    <property type="entry name" value="Ig-like_dom_sf"/>
</dbReference>
<sequence>MLIKLVTILAILKLYSFSRLPLQITQHPESQIATEGARIQFKCEYSADESTANIIVSWLFSQNSQFINLISSSKIHINNNILTIISYDSDKHSGQYKCLINNTNLGVLSKPANLSLARLDSFDQNLNDNQIINLSEGNVAIIPCKLPYSNPSASPLFYLNDQLLPLTQVRYKIFPSGNLQILNVRQSDSGVYKCSAKNLVTNEIKHSLKRVTLKIFEPIGTKLPEIIYVPTDTNRVQIGSNLTLECVANGAPVPLVSWEKFGGILPEKRSVQIFGNLVLINVQPEDKGTYVCRAENGPGQATFKTAMVDVFEAPSILKNEEVIYTGKKTDIIDLKCPIKSRPRAEFQWFYNGQNLPFNGLNHKINFHGDKSVLTLRGNNQAGIYQCLAENEYGTAQADLLFNLESQTDLPKRPQIIMGPQNTTIYEGQSVVLLCVTSENSGSTQINWLQNDLIIEPTLMRRFEINQLLGNLRVVSVQKSDAGIYKCIASNEFGMSTAEAYVNVKSIDEDKKISKKIDPIKNLFPMSSRPLIQQIGADKILLKWNLLDSQMNILESDQQVAYFKVDYKTNKQQIPGVQPNTWLTIDEQIDPRKREYILTDLSLNEIYRFRISTYFLNGELSHSHQSAKFKLEPTWTSQATTKPTTTSYSNGFKLGQIQVQISQIWAISSTSLGLKWSVIADKNVSINKKINGFYIYYRKLGQTINHEQIPLYNYTRINVPLIQDQLIDSYLIANLEQSSQYEIKMTCFNLNGDLCSFSNPIYGLTLTPPPQIDTVKPTNNNHLQQQLIKSKQNEFLFMILGAVLGVLTLLLLIFIIMCVMRNRQHKKLLAQLHNTSHKLTSSSCPTLIYEDSLRQNNKINLYLPGSNDSNSTNSQSMSTTTSSITTPPINEHVLLLNGNTVSTNSFANLPPPIPQVPPPMNPGTMNRININMNPLNGYLEAKNQQPNENFYHTLTQLGNLPDKTEMAYSEYNNATLNMRNLIIKQQQQQQLLMNTLKNLNLQAQYQMGDAMKSPSIKRSTNGSKKNKKGKNENFNNQVPQAPTNYYLLPNCLPTQPIIYNEVDLLNAALINQNMFMLNQQQNNFSNQVSSFQMPQQIVTSPVNNNLMDLFDKTNEEITNDLNANKNEQVYEQTELMDHNEQEKEPMLSSAQCTSHYAATDLERIDESNQLL</sequence>
<dbReference type="EMBL" id="CAJNOC010000669">
    <property type="protein sequence ID" value="CAF0789796.1"/>
    <property type="molecule type" value="Genomic_DNA"/>
</dbReference>
<dbReference type="InterPro" id="IPR036116">
    <property type="entry name" value="FN3_sf"/>
</dbReference>
<dbReference type="InterPro" id="IPR003598">
    <property type="entry name" value="Ig_sub2"/>
</dbReference>
<feature type="domain" description="Ig-like" evidence="6">
    <location>
        <begin position="314"/>
        <end position="402"/>
    </location>
</feature>
<dbReference type="Proteomes" id="UP000663879">
    <property type="component" value="Unassembled WGS sequence"/>
</dbReference>
<dbReference type="SMART" id="SM00408">
    <property type="entry name" value="IGc2"/>
    <property type="match status" value="5"/>
</dbReference>
<dbReference type="SUPFAM" id="SSF48726">
    <property type="entry name" value="Immunoglobulin"/>
    <property type="match status" value="4"/>
</dbReference>
<feature type="compositionally biased region" description="Low complexity" evidence="3">
    <location>
        <begin position="865"/>
        <end position="884"/>
    </location>
</feature>
<dbReference type="Gene3D" id="2.60.40.10">
    <property type="entry name" value="Immunoglobulins"/>
    <property type="match status" value="7"/>
</dbReference>